<feature type="domain" description="2Fe-2S ferredoxin-type" evidence="7">
    <location>
        <begin position="2"/>
        <end position="106"/>
    </location>
</feature>
<dbReference type="PROSITE" id="PS51085">
    <property type="entry name" value="2FE2S_FER_2"/>
    <property type="match status" value="1"/>
</dbReference>
<protein>
    <submittedName>
        <fullName evidence="8">2Fe-2S iron-sulfur cluster-binding protein</fullName>
    </submittedName>
</protein>
<evidence type="ECO:0000259" key="7">
    <source>
        <dbReference type="PROSITE" id="PS51085"/>
    </source>
</evidence>
<dbReference type="InterPro" id="IPR012675">
    <property type="entry name" value="Beta-grasp_dom_sf"/>
</dbReference>
<organism evidence="8 9">
    <name type="scientific">Hoeflea poritis</name>
    <dbReference type="NCBI Taxonomy" id="2993659"/>
    <lineage>
        <taxon>Bacteria</taxon>
        <taxon>Pseudomonadati</taxon>
        <taxon>Pseudomonadota</taxon>
        <taxon>Alphaproteobacteria</taxon>
        <taxon>Hyphomicrobiales</taxon>
        <taxon>Rhizobiaceae</taxon>
        <taxon>Hoeflea</taxon>
    </lineage>
</organism>
<dbReference type="InterPro" id="IPR001041">
    <property type="entry name" value="2Fe-2S_ferredoxin-type"/>
</dbReference>
<dbReference type="PANTHER" id="PTHR23426:SF65">
    <property type="entry name" value="FERREDOXIN-2, MITOCHONDRIAL"/>
    <property type="match status" value="1"/>
</dbReference>
<comment type="similarity">
    <text evidence="1">Belongs to the adrenodoxin/putidaredoxin family.</text>
</comment>
<name>A0ABT4VL47_9HYPH</name>
<dbReference type="PROSITE" id="PS00814">
    <property type="entry name" value="ADX"/>
    <property type="match status" value="1"/>
</dbReference>
<evidence type="ECO:0000256" key="6">
    <source>
        <dbReference type="ARBA" id="ARBA00034078"/>
    </source>
</evidence>
<evidence type="ECO:0000256" key="5">
    <source>
        <dbReference type="ARBA" id="ARBA00023014"/>
    </source>
</evidence>
<sequence>MVKITFIQPDGSSREIEAEPGTSVMETALANNVDGITAECNGSAACATCHAYFEEDRLNSLDAMAEHENDMLDFAACERRSGSRLSCQIKVTEALDGITVTLPEMQ</sequence>
<evidence type="ECO:0000256" key="1">
    <source>
        <dbReference type="ARBA" id="ARBA00010914"/>
    </source>
</evidence>
<evidence type="ECO:0000256" key="4">
    <source>
        <dbReference type="ARBA" id="ARBA00023004"/>
    </source>
</evidence>
<reference evidence="8" key="1">
    <citation type="submission" date="2022-11" db="EMBL/GenBank/DDBJ databases">
        <title>Hoeflea poritis sp. nov., isolated from scleractinian coral Porites lutea.</title>
        <authorList>
            <person name="Zhang G."/>
            <person name="Wei Q."/>
            <person name="Cai L."/>
        </authorList>
    </citation>
    <scope>NUCLEOTIDE SEQUENCE</scope>
    <source>
        <strain evidence="8">E7-10</strain>
    </source>
</reference>
<dbReference type="InterPro" id="IPR036010">
    <property type="entry name" value="2Fe-2S_ferredoxin-like_sf"/>
</dbReference>
<proteinExistence type="inferred from homology"/>
<dbReference type="Proteomes" id="UP001148313">
    <property type="component" value="Unassembled WGS sequence"/>
</dbReference>
<evidence type="ECO:0000313" key="9">
    <source>
        <dbReference type="Proteomes" id="UP001148313"/>
    </source>
</evidence>
<keyword evidence="4" id="KW-0408">Iron</keyword>
<dbReference type="PRINTS" id="PR00355">
    <property type="entry name" value="ADRENODOXIN"/>
</dbReference>
<keyword evidence="3" id="KW-0479">Metal-binding</keyword>
<comment type="caution">
    <text evidence="8">The sequence shown here is derived from an EMBL/GenBank/DDBJ whole genome shotgun (WGS) entry which is preliminary data.</text>
</comment>
<dbReference type="InterPro" id="IPR001055">
    <property type="entry name" value="Adrenodoxin-like"/>
</dbReference>
<dbReference type="CDD" id="cd00207">
    <property type="entry name" value="fer2"/>
    <property type="match status" value="1"/>
</dbReference>
<keyword evidence="2" id="KW-0001">2Fe-2S</keyword>
<dbReference type="Gene3D" id="3.10.20.30">
    <property type="match status" value="1"/>
</dbReference>
<dbReference type="EMBL" id="JAPJZH010000004">
    <property type="protein sequence ID" value="MDA4845421.1"/>
    <property type="molecule type" value="Genomic_DNA"/>
</dbReference>
<accession>A0ABT4VL47</accession>
<keyword evidence="5" id="KW-0411">Iron-sulfur</keyword>
<dbReference type="InterPro" id="IPR018298">
    <property type="entry name" value="Adrenodoxin_Fe-S_BS"/>
</dbReference>
<dbReference type="Pfam" id="PF00111">
    <property type="entry name" value="Fer2"/>
    <property type="match status" value="1"/>
</dbReference>
<comment type="cofactor">
    <cofactor evidence="6">
        <name>[2Fe-2S] cluster</name>
        <dbReference type="ChEBI" id="CHEBI:190135"/>
    </cofactor>
</comment>
<evidence type="ECO:0000256" key="2">
    <source>
        <dbReference type="ARBA" id="ARBA00022714"/>
    </source>
</evidence>
<keyword evidence="9" id="KW-1185">Reference proteome</keyword>
<evidence type="ECO:0000256" key="3">
    <source>
        <dbReference type="ARBA" id="ARBA00022723"/>
    </source>
</evidence>
<evidence type="ECO:0000313" key="8">
    <source>
        <dbReference type="EMBL" id="MDA4845421.1"/>
    </source>
</evidence>
<dbReference type="RefSeq" id="WP_271089044.1">
    <property type="nucleotide sequence ID" value="NZ_JAPJZH010000004.1"/>
</dbReference>
<dbReference type="PANTHER" id="PTHR23426">
    <property type="entry name" value="FERREDOXIN/ADRENODOXIN"/>
    <property type="match status" value="1"/>
</dbReference>
<dbReference type="SUPFAM" id="SSF54292">
    <property type="entry name" value="2Fe-2S ferredoxin-like"/>
    <property type="match status" value="1"/>
</dbReference>
<gene>
    <name evidence="8" type="ORF">OOZ53_08680</name>
</gene>